<feature type="coiled-coil region" evidence="4">
    <location>
        <begin position="431"/>
        <end position="493"/>
    </location>
</feature>
<evidence type="ECO:0000313" key="8">
    <source>
        <dbReference type="Proteomes" id="UP001183414"/>
    </source>
</evidence>
<dbReference type="EMBL" id="JAVREQ010000022">
    <property type="protein sequence ID" value="MDT0381472.1"/>
    <property type="molecule type" value="Genomic_DNA"/>
</dbReference>
<gene>
    <name evidence="7" type="ORF">RM572_22185</name>
</gene>
<feature type="compositionally biased region" description="Basic and acidic residues" evidence="5">
    <location>
        <begin position="653"/>
        <end position="665"/>
    </location>
</feature>
<feature type="region of interest" description="Disordered" evidence="5">
    <location>
        <begin position="100"/>
        <end position="126"/>
    </location>
</feature>
<feature type="compositionally biased region" description="Basic and acidic residues" evidence="5">
    <location>
        <begin position="572"/>
        <end position="602"/>
    </location>
</feature>
<keyword evidence="8" id="KW-1185">Reference proteome</keyword>
<proteinExistence type="inferred from homology"/>
<feature type="compositionally biased region" description="Basic and acidic residues" evidence="5">
    <location>
        <begin position="674"/>
        <end position="693"/>
    </location>
</feature>
<evidence type="ECO:0000256" key="3">
    <source>
        <dbReference type="ARBA" id="ARBA00013368"/>
    </source>
</evidence>
<feature type="domain" description="Rad50/SbcC-type AAA" evidence="6">
    <location>
        <begin position="5"/>
        <end position="205"/>
    </location>
</feature>
<dbReference type="Pfam" id="PF13558">
    <property type="entry name" value="SbcC_Walker_B"/>
    <property type="match status" value="1"/>
</dbReference>
<organism evidence="7 8">
    <name type="scientific">Streptomyces hazeniae</name>
    <dbReference type="NCBI Taxonomy" id="3075538"/>
    <lineage>
        <taxon>Bacteria</taxon>
        <taxon>Bacillati</taxon>
        <taxon>Actinomycetota</taxon>
        <taxon>Actinomycetes</taxon>
        <taxon>Kitasatosporales</taxon>
        <taxon>Streptomycetaceae</taxon>
        <taxon>Streptomyces</taxon>
    </lineage>
</organism>
<name>A0ABU2NY71_9ACTN</name>
<accession>A0ABU2NY71</accession>
<dbReference type="Gene3D" id="3.40.50.300">
    <property type="entry name" value="P-loop containing nucleotide triphosphate hydrolases"/>
    <property type="match status" value="2"/>
</dbReference>
<reference evidence="8" key="1">
    <citation type="submission" date="2023-07" db="EMBL/GenBank/DDBJ databases">
        <title>30 novel species of actinomycetes from the DSMZ collection.</title>
        <authorList>
            <person name="Nouioui I."/>
        </authorList>
    </citation>
    <scope>NUCLEOTIDE SEQUENCE [LARGE SCALE GENOMIC DNA]</scope>
    <source>
        <strain evidence="8">DSM 42041</strain>
    </source>
</reference>
<evidence type="ECO:0000256" key="5">
    <source>
        <dbReference type="SAM" id="MobiDB-lite"/>
    </source>
</evidence>
<feature type="coiled-coil region" evidence="4">
    <location>
        <begin position="327"/>
        <end position="354"/>
    </location>
</feature>
<dbReference type="PANTHER" id="PTHR32114">
    <property type="entry name" value="ABC TRANSPORTER ABCH.3"/>
    <property type="match status" value="1"/>
</dbReference>
<feature type="compositionally biased region" description="Low complexity" evidence="5">
    <location>
        <begin position="638"/>
        <end position="652"/>
    </location>
</feature>
<evidence type="ECO:0000256" key="1">
    <source>
        <dbReference type="ARBA" id="ARBA00006930"/>
    </source>
</evidence>
<feature type="region of interest" description="Disordered" evidence="5">
    <location>
        <begin position="237"/>
        <end position="286"/>
    </location>
</feature>
<evidence type="ECO:0000256" key="4">
    <source>
        <dbReference type="SAM" id="Coils"/>
    </source>
</evidence>
<dbReference type="RefSeq" id="WP_311675163.1">
    <property type="nucleotide sequence ID" value="NZ_JAVREQ010000022.1"/>
</dbReference>
<evidence type="ECO:0000256" key="2">
    <source>
        <dbReference type="ARBA" id="ARBA00011322"/>
    </source>
</evidence>
<comment type="caution">
    <text evidence="7">The sequence shown here is derived from an EMBL/GenBank/DDBJ whole genome shotgun (WGS) entry which is preliminary data.</text>
</comment>
<dbReference type="InterPro" id="IPR038729">
    <property type="entry name" value="Rad50/SbcC_AAA"/>
</dbReference>
<feature type="compositionally biased region" description="Basic and acidic residues" evidence="5">
    <location>
        <begin position="110"/>
        <end position="123"/>
    </location>
</feature>
<sequence length="1057" mass="113992">MRLHSLTLTAFGPFAGTHRVDFDDLSAGGLFLLHGATGAGKTSVLDAVCYALYAAVPGARQQPGSVLRSHHADPHTATCVVLDLTVGDRRLEITRAPDQLRPKKTGTGFTRERARSTLREHDPATGGWKALSLSHQEIGEEITQLLGMSRDQFCQVVLLPQGDFARFLRASAEERAKLLGRLFDTAAFAAAEEELARMRKETEQDVSESDQALTGYAHRIRQAAGADILADVAQPDEADGAAEPARARRRAASVPDPRTPAATAPTASASVPASVSAPADGETTAPTTADGLLAWAAQARCTARERHESAVLASRAADARHEAAALEAEQTRELDRRRRRYAEARQRHTALEARAAERRDTAARLAASRAADTVAPLLAHDDRAAADHDRATAAEARARHDLPADVADAGPDRLTDVERATRRDLGALEAARRSEQRRTDLHAQLATLEREARADEDGLREAAAWLADWDATRAALQQRVDDAQEAATRAEHLDGRLGTARRRLEAAHRRDRLAEEEPLAGAALFRAREEAADARENWLDVRNRRLAGYAAELATALRDGEPCAVCGATTHPDPREPADDHADQRAEDAALDAHQRADTAREEAAGRLRTLRDHLAAARAETGDATRAALEHAATALEEQHAAARTAAGGAHSAREALDSADREHARRRSAAQDAERRSAARASRREALQVEESALTRELERFRAGTGTSRTTGAEGTLAEHADLLERRARLLATAADAARTRLTAARHQDDAGTRLAEALRAAGFPTREAARDAFLDAATQSRLQRDLDAWHTEEKAVADALSDPELLAAAQAPPADPVRADTAAREADLARRHADTALDAARARCRELDELGARATAQIRRTAPLRRVHERVAALAHLAAGTSAENRHRMRLETYVLAARLEQVAAAASTRLARMSAGRYTLVHSDERASGRGRSGLGLHVVDSWTGVQRDTATLSGGETFFASLALALGLADVVTDEAGGTRLDTLFIDEGFGSLDEQTLDEVLDVLDALRERDRCVGIVSHVADLRTRIPVQLEVLKTRTGSTVRHRAAPLTS</sequence>
<evidence type="ECO:0000259" key="6">
    <source>
        <dbReference type="Pfam" id="PF13476"/>
    </source>
</evidence>
<dbReference type="Proteomes" id="UP001183414">
    <property type="component" value="Unassembled WGS sequence"/>
</dbReference>
<feature type="region of interest" description="Disordered" evidence="5">
    <location>
        <begin position="569"/>
        <end position="602"/>
    </location>
</feature>
<feature type="compositionally biased region" description="Low complexity" evidence="5">
    <location>
        <begin position="705"/>
        <end position="718"/>
    </location>
</feature>
<evidence type="ECO:0000313" key="7">
    <source>
        <dbReference type="EMBL" id="MDT0381472.1"/>
    </source>
</evidence>
<dbReference type="Pfam" id="PF13476">
    <property type="entry name" value="AAA_23"/>
    <property type="match status" value="1"/>
</dbReference>
<comment type="subunit">
    <text evidence="2">Heterodimer of SbcC and SbcD.</text>
</comment>
<dbReference type="InterPro" id="IPR027417">
    <property type="entry name" value="P-loop_NTPase"/>
</dbReference>
<feature type="region of interest" description="Disordered" evidence="5">
    <location>
        <begin position="700"/>
        <end position="719"/>
    </location>
</feature>
<feature type="region of interest" description="Disordered" evidence="5">
    <location>
        <begin position="638"/>
        <end position="693"/>
    </location>
</feature>
<dbReference type="SUPFAM" id="SSF52540">
    <property type="entry name" value="P-loop containing nucleoside triphosphate hydrolases"/>
    <property type="match status" value="1"/>
</dbReference>
<comment type="similarity">
    <text evidence="1">Belongs to the SMC family. SbcC subfamily.</text>
</comment>
<dbReference type="PANTHER" id="PTHR32114:SF2">
    <property type="entry name" value="ABC TRANSPORTER ABCH.3"/>
    <property type="match status" value="1"/>
</dbReference>
<protein>
    <recommendedName>
        <fullName evidence="3">Nuclease SbcCD subunit C</fullName>
    </recommendedName>
</protein>
<feature type="compositionally biased region" description="Low complexity" evidence="5">
    <location>
        <begin position="259"/>
        <end position="279"/>
    </location>
</feature>
<keyword evidence="4" id="KW-0175">Coiled coil</keyword>